<reference evidence="1 2" key="1">
    <citation type="submission" date="2017-09" db="EMBL/GenBank/DDBJ databases">
        <title>Depth-based differentiation of microbial function through sediment-hosted aquifers and enrichment of novel symbionts in the deep terrestrial subsurface.</title>
        <authorList>
            <person name="Probst A.J."/>
            <person name="Ladd B."/>
            <person name="Jarett J.K."/>
            <person name="Geller-Mcgrath D.E."/>
            <person name="Sieber C.M."/>
            <person name="Emerson J.B."/>
            <person name="Anantharaman K."/>
            <person name="Thomas B.C."/>
            <person name="Malmstrom R."/>
            <person name="Stieglmeier M."/>
            <person name="Klingl A."/>
            <person name="Woyke T."/>
            <person name="Ryan C.M."/>
            <person name="Banfield J.F."/>
        </authorList>
    </citation>
    <scope>NUCLEOTIDE SEQUENCE [LARGE SCALE GENOMIC DNA]</scope>
    <source>
        <strain evidence="1">CG11_big_fil_rev_8_21_14_0_20_37_11</strain>
    </source>
</reference>
<dbReference type="AlphaFoldDB" id="A0A2H0NKF5"/>
<feature type="non-terminal residue" evidence="1">
    <location>
        <position position="1"/>
    </location>
</feature>
<name>A0A2H0NKF5_9BACT</name>
<comment type="caution">
    <text evidence="1">The sequence shown here is derived from an EMBL/GenBank/DDBJ whole genome shotgun (WGS) entry which is preliminary data.</text>
</comment>
<dbReference type="InterPro" id="IPR024078">
    <property type="entry name" value="LmbE-like_dom_sf"/>
</dbReference>
<sequence>FFPEQLKKAGVKPHICSQFLLTDYYNHPDLIYIKVTGFIEKRVQAHASHASQYSHQDAQSSADFFTRIEGATERFERFRYVVGD</sequence>
<dbReference type="Proteomes" id="UP000230707">
    <property type="component" value="Unassembled WGS sequence"/>
</dbReference>
<dbReference type="Gene3D" id="3.40.50.10320">
    <property type="entry name" value="LmbE-like"/>
    <property type="match status" value="1"/>
</dbReference>
<proteinExistence type="predicted"/>
<evidence type="ECO:0000313" key="1">
    <source>
        <dbReference type="EMBL" id="PIR08716.1"/>
    </source>
</evidence>
<gene>
    <name evidence="1" type="ORF">COV53_01560</name>
</gene>
<accession>A0A2H0NKF5</accession>
<protein>
    <submittedName>
        <fullName evidence="1">Uncharacterized protein</fullName>
    </submittedName>
</protein>
<dbReference type="EMBL" id="PCWS01000032">
    <property type="protein sequence ID" value="PIR08716.1"/>
    <property type="molecule type" value="Genomic_DNA"/>
</dbReference>
<evidence type="ECO:0000313" key="2">
    <source>
        <dbReference type="Proteomes" id="UP000230707"/>
    </source>
</evidence>
<organism evidence="1 2">
    <name type="scientific">Candidatus Gottesmanbacteria bacterium CG11_big_fil_rev_8_21_14_0_20_37_11</name>
    <dbReference type="NCBI Taxonomy" id="1974575"/>
    <lineage>
        <taxon>Bacteria</taxon>
        <taxon>Candidatus Gottesmaniibacteriota</taxon>
    </lineage>
</organism>